<gene>
    <name evidence="6" type="primary">LOC100825350</name>
    <name evidence="5" type="ORF">BRADI_1g12320v3</name>
</gene>
<evidence type="ECO:0000256" key="4">
    <source>
        <dbReference type="SAM" id="MobiDB-lite"/>
    </source>
</evidence>
<keyword evidence="2" id="KW-0539">Nucleus</keyword>
<dbReference type="FunCoup" id="I1GPI8">
    <property type="interactions" value="806"/>
</dbReference>
<dbReference type="STRING" id="15368.I1GPI8"/>
<evidence type="ECO:0008006" key="8">
    <source>
        <dbReference type="Google" id="ProtNLM"/>
    </source>
</evidence>
<accession>I1GPI8</accession>
<dbReference type="PANTHER" id="PTHR23424">
    <property type="entry name" value="SERUM AMYLOID A"/>
    <property type="match status" value="1"/>
</dbReference>
<protein>
    <recommendedName>
        <fullName evidence="8">Protein saal1</fullName>
    </recommendedName>
</protein>
<dbReference type="Gene3D" id="1.25.10.10">
    <property type="entry name" value="Leucine-rich Repeat Variant"/>
    <property type="match status" value="1"/>
</dbReference>
<keyword evidence="7" id="KW-1185">Reference proteome</keyword>
<evidence type="ECO:0000256" key="3">
    <source>
        <dbReference type="ARBA" id="ARBA00038401"/>
    </source>
</evidence>
<dbReference type="PANTHER" id="PTHR23424:SF23">
    <property type="entry name" value="PROTEIN SAAL1"/>
    <property type="match status" value="1"/>
</dbReference>
<feature type="compositionally biased region" description="Acidic residues" evidence="4">
    <location>
        <begin position="60"/>
        <end position="74"/>
    </location>
</feature>
<dbReference type="OrthoDB" id="2156856at2759"/>
<dbReference type="InterPro" id="IPR016024">
    <property type="entry name" value="ARM-type_fold"/>
</dbReference>
<dbReference type="GeneID" id="100825350"/>
<feature type="compositionally biased region" description="Basic and acidic residues" evidence="4">
    <location>
        <begin position="166"/>
        <end position="185"/>
    </location>
</feature>
<dbReference type="InterPro" id="IPR011989">
    <property type="entry name" value="ARM-like"/>
</dbReference>
<name>I1GPI8_BRADI</name>
<dbReference type="KEGG" id="bdi:100825350"/>
<comment type="similarity">
    <text evidence="3">Belongs to the SAAL1 family.</text>
</comment>
<organism evidence="5">
    <name type="scientific">Brachypodium distachyon</name>
    <name type="common">Purple false brome</name>
    <name type="synonym">Trachynia distachya</name>
    <dbReference type="NCBI Taxonomy" id="15368"/>
    <lineage>
        <taxon>Eukaryota</taxon>
        <taxon>Viridiplantae</taxon>
        <taxon>Streptophyta</taxon>
        <taxon>Embryophyta</taxon>
        <taxon>Tracheophyta</taxon>
        <taxon>Spermatophyta</taxon>
        <taxon>Magnoliopsida</taxon>
        <taxon>Liliopsida</taxon>
        <taxon>Poales</taxon>
        <taxon>Poaceae</taxon>
        <taxon>BOP clade</taxon>
        <taxon>Pooideae</taxon>
        <taxon>Stipodae</taxon>
        <taxon>Brachypodieae</taxon>
        <taxon>Brachypodium</taxon>
    </lineage>
</organism>
<evidence type="ECO:0000256" key="1">
    <source>
        <dbReference type="ARBA" id="ARBA00004123"/>
    </source>
</evidence>
<dbReference type="GO" id="GO:0005634">
    <property type="term" value="C:nucleus"/>
    <property type="evidence" value="ECO:0007669"/>
    <property type="project" value="UniProtKB-SubCell"/>
</dbReference>
<evidence type="ECO:0000313" key="5">
    <source>
        <dbReference type="EMBL" id="KQK13762.1"/>
    </source>
</evidence>
<feature type="compositionally biased region" description="Acidic residues" evidence="4">
    <location>
        <begin position="82"/>
        <end position="105"/>
    </location>
</feature>
<proteinExistence type="inferred from homology"/>
<dbReference type="EMBL" id="CM000880">
    <property type="protein sequence ID" value="KQK13762.1"/>
    <property type="molecule type" value="Genomic_DNA"/>
</dbReference>
<dbReference type="AlphaFoldDB" id="I1GPI8"/>
<dbReference type="OMA" id="DPWEECG"/>
<reference evidence="5" key="2">
    <citation type="submission" date="2017-06" db="EMBL/GenBank/DDBJ databases">
        <title>WGS assembly of Brachypodium distachyon.</title>
        <authorList>
            <consortium name="The International Brachypodium Initiative"/>
            <person name="Lucas S."/>
            <person name="Harmon-Smith M."/>
            <person name="Lail K."/>
            <person name="Tice H."/>
            <person name="Grimwood J."/>
            <person name="Bruce D."/>
            <person name="Barry K."/>
            <person name="Shu S."/>
            <person name="Lindquist E."/>
            <person name="Wang M."/>
            <person name="Pitluck S."/>
            <person name="Vogel J.P."/>
            <person name="Garvin D.F."/>
            <person name="Mockler T.C."/>
            <person name="Schmutz J."/>
            <person name="Rokhsar D."/>
            <person name="Bevan M.W."/>
        </authorList>
    </citation>
    <scope>NUCLEOTIDE SEQUENCE</scope>
    <source>
        <strain evidence="5">Bd21</strain>
    </source>
</reference>
<feature type="region of interest" description="Disordered" evidence="4">
    <location>
        <begin position="1"/>
        <end position="125"/>
    </location>
</feature>
<evidence type="ECO:0000256" key="2">
    <source>
        <dbReference type="ARBA" id="ARBA00023242"/>
    </source>
</evidence>
<comment type="subcellular location">
    <subcellularLocation>
        <location evidence="1">Nucleus</location>
    </subcellularLocation>
</comment>
<reference evidence="6" key="3">
    <citation type="submission" date="2018-08" db="UniProtKB">
        <authorList>
            <consortium name="EnsemblPlants"/>
        </authorList>
    </citation>
    <scope>IDENTIFICATION</scope>
    <source>
        <strain evidence="6">cv. Bd21</strain>
    </source>
</reference>
<evidence type="ECO:0000313" key="6">
    <source>
        <dbReference type="EnsemblPlants" id="KQK13762"/>
    </source>
</evidence>
<sequence>MAAGDTQEEDAPAESGASQDGAPEQLLESEAAGEETASDHAPVSPDASREEGSRGAGEAAQDDAPESEEEQEEAEGGHEVDGDATEEDEEEERGYGNEEDTDEEEAPSHLPFPPADEGLLDDTTTVDPSYTISLIRQLMPKGSNVLKEFCVKESFPEEMSANSDDGESRQPDNKDPSGKSDKPGFPDEQSVNSDDGESTKPDEKDQWEECGCILWDLAASKPQAELMIDNHVLEVLLENLRVSQSCRAKEICLGIMGNLACHEFLVNAVCNEKGLIVTVMEQLFLDDIGCLSETFRLLAAILRSSASISWAEVLLPDKILSRILSILGNTMSCTLLEKGIDFISTVMDAQDVIAMLIQPLLRVGLADHAIGLLTTEIQKSPDEKVDRPGCLDLILHFMEELTAIHSVAEVMSSSDQLMQVLVGMMKSPDKLEVSSYCASVVIIISNILTDGKHLVPMVSHDLPFLESLFDILPVVPDDDQARYALWCTLSRVLAQVQETEINSSSLDQFAALFLGKFTLIKDDIESHEVDEENLSAEDSYVMGWASKCLRAISFVMERWITEKSSQSKEDATPTGTSIDNARELLSYCQKMLH</sequence>
<dbReference type="Gramene" id="KQK13762">
    <property type="protein sequence ID" value="KQK13762"/>
    <property type="gene ID" value="BRADI_1g12320v3"/>
</dbReference>
<dbReference type="RefSeq" id="XP_003559570.1">
    <property type="nucleotide sequence ID" value="XM_003559522.3"/>
</dbReference>
<dbReference type="InterPro" id="IPR052464">
    <property type="entry name" value="Synovial_Prolif_Regulator"/>
</dbReference>
<feature type="region of interest" description="Disordered" evidence="4">
    <location>
        <begin position="156"/>
        <end position="205"/>
    </location>
</feature>
<evidence type="ECO:0000313" key="7">
    <source>
        <dbReference type="Proteomes" id="UP000008810"/>
    </source>
</evidence>
<dbReference type="Proteomes" id="UP000008810">
    <property type="component" value="Chromosome 1"/>
</dbReference>
<reference evidence="5 6" key="1">
    <citation type="journal article" date="2010" name="Nature">
        <title>Genome sequencing and analysis of the model grass Brachypodium distachyon.</title>
        <authorList>
            <consortium name="International Brachypodium Initiative"/>
        </authorList>
    </citation>
    <scope>NUCLEOTIDE SEQUENCE [LARGE SCALE GENOMIC DNA]</scope>
    <source>
        <strain evidence="5 6">Bd21</strain>
    </source>
</reference>
<dbReference type="EnsemblPlants" id="KQK13762">
    <property type="protein sequence ID" value="KQK13762"/>
    <property type="gene ID" value="BRADI_1g12320v3"/>
</dbReference>
<dbReference type="eggNOG" id="ENOG502QTWY">
    <property type="taxonomic scope" value="Eukaryota"/>
</dbReference>
<feature type="compositionally biased region" description="Acidic residues" evidence="4">
    <location>
        <begin position="1"/>
        <end position="12"/>
    </location>
</feature>
<dbReference type="HOGENOM" id="CLU_025535_1_0_1"/>
<dbReference type="SUPFAM" id="SSF48371">
    <property type="entry name" value="ARM repeat"/>
    <property type="match status" value="1"/>
</dbReference>